<dbReference type="RefSeq" id="WP_149544855.1">
    <property type="nucleotide sequence ID" value="NZ_VTPS01000005.1"/>
</dbReference>
<proteinExistence type="predicted"/>
<evidence type="ECO:0000259" key="4">
    <source>
        <dbReference type="Pfam" id="PF18128"/>
    </source>
</evidence>
<dbReference type="PRINTS" id="PR00326">
    <property type="entry name" value="GTP1OBG"/>
</dbReference>
<name>A0A5D8QDE4_9THEO</name>
<dbReference type="Gene3D" id="3.40.50.11410">
    <property type="match status" value="1"/>
</dbReference>
<dbReference type="GO" id="GO:0005525">
    <property type="term" value="F:GTP binding"/>
    <property type="evidence" value="ECO:0007669"/>
    <property type="project" value="UniProtKB-KW"/>
</dbReference>
<dbReference type="EMBL" id="VTPS01000005">
    <property type="protein sequence ID" value="TZE82615.1"/>
    <property type="molecule type" value="Genomic_DNA"/>
</dbReference>
<dbReference type="Pfam" id="PF18128">
    <property type="entry name" value="HydF_dimer"/>
    <property type="match status" value="1"/>
</dbReference>
<dbReference type="InterPro" id="IPR005225">
    <property type="entry name" value="Small_GTP-bd"/>
</dbReference>
<dbReference type="Proteomes" id="UP000322976">
    <property type="component" value="Unassembled WGS sequence"/>
</dbReference>
<dbReference type="Pfam" id="PF18133">
    <property type="entry name" value="HydF_tetramer"/>
    <property type="match status" value="1"/>
</dbReference>
<protein>
    <submittedName>
        <fullName evidence="6">[FeFe] hydrogenase H-cluster maturation GTPase HydF</fullName>
    </submittedName>
</protein>
<dbReference type="GO" id="GO:0030488">
    <property type="term" value="P:tRNA methylation"/>
    <property type="evidence" value="ECO:0007669"/>
    <property type="project" value="TreeGrafter"/>
</dbReference>
<accession>A0A5D8QDE4</accession>
<dbReference type="GO" id="GO:0005737">
    <property type="term" value="C:cytoplasm"/>
    <property type="evidence" value="ECO:0007669"/>
    <property type="project" value="TreeGrafter"/>
</dbReference>
<dbReference type="Gene3D" id="3.40.50.300">
    <property type="entry name" value="P-loop containing nucleotide triphosphate hydrolases"/>
    <property type="match status" value="1"/>
</dbReference>
<dbReference type="PANTHER" id="PTHR42714:SF6">
    <property type="entry name" value="TRANSLATION INITIATION FACTOR IF-2"/>
    <property type="match status" value="1"/>
</dbReference>
<dbReference type="Pfam" id="PF01926">
    <property type="entry name" value="MMR_HSR1"/>
    <property type="match status" value="1"/>
</dbReference>
<dbReference type="CDD" id="cd00880">
    <property type="entry name" value="Era_like"/>
    <property type="match status" value="1"/>
</dbReference>
<evidence type="ECO:0000259" key="5">
    <source>
        <dbReference type="Pfam" id="PF18133"/>
    </source>
</evidence>
<dbReference type="Gene3D" id="3.40.50.11420">
    <property type="match status" value="1"/>
</dbReference>
<feature type="domain" description="Hydrogen maturase F dimerization" evidence="4">
    <location>
        <begin position="173"/>
        <end position="271"/>
    </location>
</feature>
<keyword evidence="1" id="KW-0547">Nucleotide-binding</keyword>
<dbReference type="PANTHER" id="PTHR42714">
    <property type="entry name" value="TRNA MODIFICATION GTPASE GTPBP3"/>
    <property type="match status" value="1"/>
</dbReference>
<dbReference type="InterPro" id="IPR006073">
    <property type="entry name" value="GTP-bd"/>
</dbReference>
<evidence type="ECO:0000256" key="1">
    <source>
        <dbReference type="ARBA" id="ARBA00022741"/>
    </source>
</evidence>
<organism evidence="6 7">
    <name type="scientific">Calorimonas adulescens</name>
    <dbReference type="NCBI Taxonomy" id="2606906"/>
    <lineage>
        <taxon>Bacteria</taxon>
        <taxon>Bacillati</taxon>
        <taxon>Bacillota</taxon>
        <taxon>Clostridia</taxon>
        <taxon>Thermoanaerobacterales</taxon>
        <taxon>Thermoanaerobacteraceae</taxon>
        <taxon>Calorimonas</taxon>
    </lineage>
</organism>
<dbReference type="GO" id="GO:0002098">
    <property type="term" value="P:tRNA wobble uridine modification"/>
    <property type="evidence" value="ECO:0007669"/>
    <property type="project" value="TreeGrafter"/>
</dbReference>
<feature type="domain" description="Hydrogen maturase F tetramerization" evidence="5">
    <location>
        <begin position="275"/>
        <end position="393"/>
    </location>
</feature>
<sequence length="406" mass="45116">MNNTPRGSRLNIAIFGKRNAGKSSLINALTGQDIALVSDTPGTTTDPVYKAMELLPLGPVELIDTAGIDDEGELGELRVKRSMQVLKQSDMVLLVVDATRGMGIYEHRLLDMIKEKEIPVVIVFNKADLTDKEIQVNTGLPCVTVSSKTREGINELKRLIIENAPSDWCEETILGDIVSPGETVVLVVPVDMEAPKGRLILPQVQTIRDVLDHGASAVVVKEDEYPNVLRNLKSKPALVVTDSQAFHQVAMDTPLDILLTSFSILFARYKGDLDTMINGTEAIDGLRPGDRVLIMETCTHHPIGDDIGRVKIPRWLNSYIGGELNYDYLTGRDMPEDYDLKRYKLIIHCGACMINRREMLYRISRAMYAGVPIVNYGVIIAYLNGILERVTQPFEEAYKVGEVNHQ</sequence>
<keyword evidence="2" id="KW-0342">GTP-binding</keyword>
<dbReference type="InterPro" id="IPR041606">
    <property type="entry name" value="HydF_dimer"/>
</dbReference>
<gene>
    <name evidence="6" type="primary">hydF</name>
    <name evidence="6" type="ORF">FWJ32_04895</name>
</gene>
<evidence type="ECO:0000313" key="6">
    <source>
        <dbReference type="EMBL" id="TZE82615.1"/>
    </source>
</evidence>
<dbReference type="InterPro" id="IPR040644">
    <property type="entry name" value="HydF_tetramer"/>
</dbReference>
<evidence type="ECO:0000256" key="2">
    <source>
        <dbReference type="ARBA" id="ARBA00023134"/>
    </source>
</evidence>
<feature type="domain" description="G" evidence="3">
    <location>
        <begin position="11"/>
        <end position="126"/>
    </location>
</feature>
<reference evidence="6 7" key="1">
    <citation type="submission" date="2019-08" db="EMBL/GenBank/DDBJ databases">
        <title>Calorimonas adulescens gen. nov., sp. nov., an anaerobic thermophilic bacterium from Sakhalin hot spring.</title>
        <authorList>
            <person name="Khomyakova M.A."/>
            <person name="Merkel A.Y."/>
            <person name="Novikov A."/>
            <person name="Bonch-Osmolovskaya E.A."/>
            <person name="Slobodkin A.I."/>
        </authorList>
    </citation>
    <scope>NUCLEOTIDE SEQUENCE [LARGE SCALE GENOMIC DNA]</scope>
    <source>
        <strain evidence="6 7">A05MB</strain>
    </source>
</reference>
<dbReference type="NCBIfam" id="TIGR03918">
    <property type="entry name" value="GTP_HydF"/>
    <property type="match status" value="1"/>
</dbReference>
<dbReference type="SUPFAM" id="SSF52540">
    <property type="entry name" value="P-loop containing nucleoside triphosphate hydrolases"/>
    <property type="match status" value="1"/>
</dbReference>
<keyword evidence="7" id="KW-1185">Reference proteome</keyword>
<dbReference type="NCBIfam" id="TIGR00231">
    <property type="entry name" value="small_GTP"/>
    <property type="match status" value="1"/>
</dbReference>
<dbReference type="AlphaFoldDB" id="A0A5D8QDE4"/>
<dbReference type="InterPro" id="IPR023873">
    <property type="entry name" value="FeFe-hyd_GTPase_HydF"/>
</dbReference>
<comment type="caution">
    <text evidence="6">The sequence shown here is derived from an EMBL/GenBank/DDBJ whole genome shotgun (WGS) entry which is preliminary data.</text>
</comment>
<evidence type="ECO:0000259" key="3">
    <source>
        <dbReference type="Pfam" id="PF01926"/>
    </source>
</evidence>
<dbReference type="InterPro" id="IPR027417">
    <property type="entry name" value="P-loop_NTPase"/>
</dbReference>
<evidence type="ECO:0000313" key="7">
    <source>
        <dbReference type="Proteomes" id="UP000322976"/>
    </source>
</evidence>